<protein>
    <recommendedName>
        <fullName evidence="2">Fungal lipase-type domain-containing protein</fullName>
    </recommendedName>
</protein>
<dbReference type="Pfam" id="PF01764">
    <property type="entry name" value="Lipase_3"/>
    <property type="match status" value="1"/>
</dbReference>
<proteinExistence type="predicted"/>
<dbReference type="STRING" id="3983.A0A2C9WLZ2"/>
<gene>
    <name evidence="3" type="ORF">MANES_01G182501v8</name>
</gene>
<keyword evidence="1" id="KW-0378">Hydrolase</keyword>
<dbReference type="EMBL" id="CM004387">
    <property type="protein sequence ID" value="OAY61349.1"/>
    <property type="molecule type" value="Genomic_DNA"/>
</dbReference>
<reference evidence="4" key="1">
    <citation type="journal article" date="2016" name="Nat. Biotechnol.">
        <title>Sequencing wild and cultivated cassava and related species reveals extensive interspecific hybridization and genetic diversity.</title>
        <authorList>
            <person name="Bredeson J.V."/>
            <person name="Lyons J.B."/>
            <person name="Prochnik S.E."/>
            <person name="Wu G.A."/>
            <person name="Ha C.M."/>
            <person name="Edsinger-Gonzales E."/>
            <person name="Grimwood J."/>
            <person name="Schmutz J."/>
            <person name="Rabbi I.Y."/>
            <person name="Egesi C."/>
            <person name="Nauluvula P."/>
            <person name="Lebot V."/>
            <person name="Ndunguru J."/>
            <person name="Mkamilo G."/>
            <person name="Bart R.S."/>
            <person name="Setter T.L."/>
            <person name="Gleadow R.M."/>
            <person name="Kulakow P."/>
            <person name="Ferguson M.E."/>
            <person name="Rounsley S."/>
            <person name="Rokhsar D.S."/>
        </authorList>
    </citation>
    <scope>NUCLEOTIDE SEQUENCE [LARGE SCALE GENOMIC DNA]</scope>
    <source>
        <strain evidence="4">cv. AM560-2</strain>
    </source>
</reference>
<dbReference type="Gene3D" id="3.40.50.1820">
    <property type="entry name" value="alpha/beta hydrolase"/>
    <property type="match status" value="1"/>
</dbReference>
<name>A0A2C9WLZ2_MANES</name>
<dbReference type="GO" id="GO:0016787">
    <property type="term" value="F:hydrolase activity"/>
    <property type="evidence" value="ECO:0007669"/>
    <property type="project" value="UniProtKB-KW"/>
</dbReference>
<comment type="caution">
    <text evidence="3">The sequence shown here is derived from an EMBL/GenBank/DDBJ whole genome shotgun (WGS) entry which is preliminary data.</text>
</comment>
<dbReference type="GO" id="GO:0006629">
    <property type="term" value="P:lipid metabolic process"/>
    <property type="evidence" value="ECO:0007669"/>
    <property type="project" value="InterPro"/>
</dbReference>
<dbReference type="OMA" id="QGIRIAN"/>
<dbReference type="Proteomes" id="UP000091857">
    <property type="component" value="Chromosome 1"/>
</dbReference>
<evidence type="ECO:0000313" key="3">
    <source>
        <dbReference type="EMBL" id="OAY61349.1"/>
    </source>
</evidence>
<dbReference type="InterPro" id="IPR029058">
    <property type="entry name" value="AB_hydrolase_fold"/>
</dbReference>
<dbReference type="PANTHER" id="PTHR31479:SF31">
    <property type="entry name" value="ALPHA_BETA-HYDROLASES SUPERFAMILY PROTEIN"/>
    <property type="match status" value="1"/>
</dbReference>
<feature type="domain" description="Fungal lipase-type" evidence="2">
    <location>
        <begin position="150"/>
        <end position="188"/>
    </location>
</feature>
<dbReference type="PANTHER" id="PTHR31479">
    <property type="entry name" value="ALPHA/BETA-HYDROLASES SUPERFAMILY PROTEIN"/>
    <property type="match status" value="1"/>
</dbReference>
<dbReference type="AlphaFoldDB" id="A0A2C9WLZ2"/>
<keyword evidence="4" id="KW-1185">Reference proteome</keyword>
<evidence type="ECO:0000259" key="2">
    <source>
        <dbReference type="Pfam" id="PF01764"/>
    </source>
</evidence>
<dbReference type="Gramene" id="Manes.01G182501.1.v8.1">
    <property type="protein sequence ID" value="Manes.01G182501.1.v8.1.CDS"/>
    <property type="gene ID" value="Manes.01G182501.v8.1"/>
</dbReference>
<dbReference type="OrthoDB" id="58570at2759"/>
<dbReference type="InterPro" id="IPR002921">
    <property type="entry name" value="Fungal_lipase-type"/>
</dbReference>
<evidence type="ECO:0000256" key="1">
    <source>
        <dbReference type="ARBA" id="ARBA00022801"/>
    </source>
</evidence>
<organism evidence="3 4">
    <name type="scientific">Manihot esculenta</name>
    <name type="common">Cassava</name>
    <name type="synonym">Jatropha manihot</name>
    <dbReference type="NCBI Taxonomy" id="3983"/>
    <lineage>
        <taxon>Eukaryota</taxon>
        <taxon>Viridiplantae</taxon>
        <taxon>Streptophyta</taxon>
        <taxon>Embryophyta</taxon>
        <taxon>Tracheophyta</taxon>
        <taxon>Spermatophyta</taxon>
        <taxon>Magnoliopsida</taxon>
        <taxon>eudicotyledons</taxon>
        <taxon>Gunneridae</taxon>
        <taxon>Pentapetalae</taxon>
        <taxon>rosids</taxon>
        <taxon>fabids</taxon>
        <taxon>Malpighiales</taxon>
        <taxon>Euphorbiaceae</taxon>
        <taxon>Crotonoideae</taxon>
        <taxon>Manihoteae</taxon>
        <taxon>Manihot</taxon>
    </lineage>
</organism>
<accession>A0A2C9WLZ2</accession>
<sequence length="332" mass="37165">MEEGNIGEEEPIISEREIFSLSGPVHLTSVDWNNFHHRTSIAASLVKGVYVLERDRQQGRQGPQAHAPPWWEFFHFQLNHVLIDDVDGSNFGAIYEFKNFAYPSAQNAPRYVIALRGTIKTRISIIRDLKLDLLCLCNKIHESSRFQLAMQALQNMVALAGAANVWLAGHSLGSAIALLGGKNMAKMGILIESYLFNPPFLSSPIERIKNQKLKRGISMVKAGLAVALKGHQPRPQQGDSFVALPPWLPYLFVNPADPICSEYIGHFGEKNKVEGIGTGKSVQISEALHLIPSAYLTVNLSESPSFKQAHGIHQWWNPIYRFQRELHNHKCS</sequence>
<evidence type="ECO:0000313" key="4">
    <source>
        <dbReference type="Proteomes" id="UP000091857"/>
    </source>
</evidence>
<dbReference type="SUPFAM" id="SSF53474">
    <property type="entry name" value="alpha/beta-Hydrolases"/>
    <property type="match status" value="1"/>
</dbReference>